<dbReference type="RefSeq" id="WP_199502256.1">
    <property type="nucleotide sequence ID" value="NZ_JAEMUK010000003.1"/>
</dbReference>
<proteinExistence type="predicted"/>
<dbReference type="Proteomes" id="UP000623250">
    <property type="component" value="Unassembled WGS sequence"/>
</dbReference>
<evidence type="ECO:0000313" key="1">
    <source>
        <dbReference type="EMBL" id="MBJ7542253.1"/>
    </source>
</evidence>
<dbReference type="EMBL" id="JAEMUK010000003">
    <property type="protein sequence ID" value="MBJ7542253.1"/>
    <property type="molecule type" value="Genomic_DNA"/>
</dbReference>
<organism evidence="1 2">
    <name type="scientific">Rhodomicrobium udaipurense</name>
    <dbReference type="NCBI Taxonomy" id="1202716"/>
    <lineage>
        <taxon>Bacteria</taxon>
        <taxon>Pseudomonadati</taxon>
        <taxon>Pseudomonadota</taxon>
        <taxon>Alphaproteobacteria</taxon>
        <taxon>Hyphomicrobiales</taxon>
        <taxon>Hyphomicrobiaceae</taxon>
        <taxon>Rhodomicrobium</taxon>
    </lineage>
</organism>
<comment type="caution">
    <text evidence="1">The sequence shown here is derived from an EMBL/GenBank/DDBJ whole genome shotgun (WGS) entry which is preliminary data.</text>
</comment>
<evidence type="ECO:0000313" key="2">
    <source>
        <dbReference type="Proteomes" id="UP000623250"/>
    </source>
</evidence>
<sequence length="48" mass="4942">MAEAVGEILRRGGDDDGAERIGAVIEALEAEAEYLTRLSAATPIGGRA</sequence>
<accession>A0A8I1G809</accession>
<gene>
    <name evidence="1" type="ORF">JDN41_01615</name>
</gene>
<name>A0A8I1G809_9HYPH</name>
<dbReference type="AlphaFoldDB" id="A0A8I1G809"/>
<reference evidence="1 2" key="1">
    <citation type="submission" date="2020-12" db="EMBL/GenBank/DDBJ databases">
        <title>Revised draft genomes of Rhodomicrobium vannielii ATCC 17100 and Rhodomicrobium udaipurense JA643.</title>
        <authorList>
            <person name="Conners E.M."/>
            <person name="Davenport E.J."/>
            <person name="Bose A."/>
        </authorList>
    </citation>
    <scope>NUCLEOTIDE SEQUENCE [LARGE SCALE GENOMIC DNA]</scope>
    <source>
        <strain evidence="1 2">JA643</strain>
    </source>
</reference>
<protein>
    <submittedName>
        <fullName evidence="1">Uncharacterized protein</fullName>
    </submittedName>
</protein>
<keyword evidence="2" id="KW-1185">Reference proteome</keyword>